<organism evidence="6 7">
    <name type="scientific">Merismopedia glauca CCAP 1448/3</name>
    <dbReference type="NCBI Taxonomy" id="1296344"/>
    <lineage>
        <taxon>Bacteria</taxon>
        <taxon>Bacillati</taxon>
        <taxon>Cyanobacteriota</taxon>
        <taxon>Cyanophyceae</taxon>
        <taxon>Synechococcales</taxon>
        <taxon>Merismopediaceae</taxon>
        <taxon>Merismopedia</taxon>
    </lineage>
</organism>
<dbReference type="AlphaFoldDB" id="A0A2T1C8H2"/>
<sequence length="312" mass="35303">MVATINQACAAIILNQDIYNNYVFCYLAHNYEEIRKLSNTGNQENLNGNIIKSINVPLPPLAEQKTIALSLSDTDALIAACDRAITKKRNIKQGEMQQLLTGKMRLPDFTREWEVKKLGEIGEFKNGINKGKEDFGFGHPFVNLLDVFGRSKIFQYLSLGLVNSSSTERKVYELKKGDVLFIRSSVKPEGVGLTSVIYDDLENTVYSGFLIRFRDFGKLDCEYKLHCFNEEKFRKIVIDSSTVSANTNINQDALKSLQIKFPPLPEQKAIAQILSDMDAEIAALEKKRDKYKAIKQGMMQELLTGKTRLIDK</sequence>
<accession>A0A2T1C8H2</accession>
<evidence type="ECO:0000256" key="1">
    <source>
        <dbReference type="ARBA" id="ARBA00010923"/>
    </source>
</evidence>
<feature type="coiled-coil region" evidence="4">
    <location>
        <begin position="274"/>
        <end position="301"/>
    </location>
</feature>
<evidence type="ECO:0000256" key="2">
    <source>
        <dbReference type="ARBA" id="ARBA00022747"/>
    </source>
</evidence>
<keyword evidence="7" id="KW-1185">Reference proteome</keyword>
<name>A0A2T1C8H2_9CYAN</name>
<dbReference type="GO" id="GO:0009307">
    <property type="term" value="P:DNA restriction-modification system"/>
    <property type="evidence" value="ECO:0007669"/>
    <property type="project" value="UniProtKB-KW"/>
</dbReference>
<comment type="caution">
    <text evidence="6">The sequence shown here is derived from an EMBL/GenBank/DDBJ whole genome shotgun (WGS) entry which is preliminary data.</text>
</comment>
<dbReference type="InterPro" id="IPR000055">
    <property type="entry name" value="Restrct_endonuc_typeI_TRD"/>
</dbReference>
<feature type="domain" description="Type I restriction modification DNA specificity" evidence="5">
    <location>
        <begin position="5"/>
        <end position="78"/>
    </location>
</feature>
<keyword evidence="2" id="KW-0680">Restriction system</keyword>
<dbReference type="EMBL" id="PVWJ01000010">
    <property type="protein sequence ID" value="PSB04582.1"/>
    <property type="molecule type" value="Genomic_DNA"/>
</dbReference>
<evidence type="ECO:0000256" key="3">
    <source>
        <dbReference type="ARBA" id="ARBA00023125"/>
    </source>
</evidence>
<keyword evidence="3" id="KW-0238">DNA-binding</keyword>
<dbReference type="SUPFAM" id="SSF116734">
    <property type="entry name" value="DNA methylase specificity domain"/>
    <property type="match status" value="2"/>
</dbReference>
<dbReference type="Pfam" id="PF01420">
    <property type="entry name" value="Methylase_S"/>
    <property type="match status" value="2"/>
</dbReference>
<dbReference type="PANTHER" id="PTHR30408:SF12">
    <property type="entry name" value="TYPE I RESTRICTION ENZYME MJAVIII SPECIFICITY SUBUNIT"/>
    <property type="match status" value="1"/>
</dbReference>
<dbReference type="InterPro" id="IPR052021">
    <property type="entry name" value="Type-I_RS_S_subunit"/>
</dbReference>
<reference evidence="6 7" key="2">
    <citation type="submission" date="2018-03" db="EMBL/GenBank/DDBJ databases">
        <title>The ancient ancestry and fast evolution of plastids.</title>
        <authorList>
            <person name="Moore K.R."/>
            <person name="Magnabosco C."/>
            <person name="Momper L."/>
            <person name="Gold D.A."/>
            <person name="Bosak T."/>
            <person name="Fournier G.P."/>
        </authorList>
    </citation>
    <scope>NUCLEOTIDE SEQUENCE [LARGE SCALE GENOMIC DNA]</scope>
    <source>
        <strain evidence="6 7">CCAP 1448/3</strain>
    </source>
</reference>
<comment type="similarity">
    <text evidence="1">Belongs to the type-I restriction system S methylase family.</text>
</comment>
<dbReference type="CDD" id="cd17517">
    <property type="entry name" value="RMtype1_S_EcoKI_StySPI-TRD2-CR2_like"/>
    <property type="match status" value="1"/>
</dbReference>
<evidence type="ECO:0000259" key="5">
    <source>
        <dbReference type="Pfam" id="PF01420"/>
    </source>
</evidence>
<proteinExistence type="inferred from homology"/>
<dbReference type="InterPro" id="IPR044946">
    <property type="entry name" value="Restrct_endonuc_typeI_TRD_sf"/>
</dbReference>
<dbReference type="Gene3D" id="3.90.220.20">
    <property type="entry name" value="DNA methylase specificity domains"/>
    <property type="match status" value="2"/>
</dbReference>
<dbReference type="Proteomes" id="UP000238762">
    <property type="component" value="Unassembled WGS sequence"/>
</dbReference>
<protein>
    <recommendedName>
        <fullName evidence="5">Type I restriction modification DNA specificity domain-containing protein</fullName>
    </recommendedName>
</protein>
<evidence type="ECO:0000313" key="6">
    <source>
        <dbReference type="EMBL" id="PSB04582.1"/>
    </source>
</evidence>
<evidence type="ECO:0000256" key="4">
    <source>
        <dbReference type="SAM" id="Coils"/>
    </source>
</evidence>
<gene>
    <name evidence="6" type="ORF">C7B64_03235</name>
</gene>
<feature type="domain" description="Type I restriction modification DNA specificity" evidence="5">
    <location>
        <begin position="111"/>
        <end position="288"/>
    </location>
</feature>
<dbReference type="GO" id="GO:0003677">
    <property type="term" value="F:DNA binding"/>
    <property type="evidence" value="ECO:0007669"/>
    <property type="project" value="UniProtKB-KW"/>
</dbReference>
<dbReference type="RefSeq" id="WP_106287215.1">
    <property type="nucleotide sequence ID" value="NZ_CAWNTC010000177.1"/>
</dbReference>
<dbReference type="OrthoDB" id="9815652at2"/>
<dbReference type="PANTHER" id="PTHR30408">
    <property type="entry name" value="TYPE-1 RESTRICTION ENZYME ECOKI SPECIFICITY PROTEIN"/>
    <property type="match status" value="1"/>
</dbReference>
<reference evidence="6 7" key="1">
    <citation type="submission" date="2018-02" db="EMBL/GenBank/DDBJ databases">
        <authorList>
            <person name="Cohen D.B."/>
            <person name="Kent A.D."/>
        </authorList>
    </citation>
    <scope>NUCLEOTIDE SEQUENCE [LARGE SCALE GENOMIC DNA]</scope>
    <source>
        <strain evidence="6 7">CCAP 1448/3</strain>
    </source>
</reference>
<keyword evidence="4" id="KW-0175">Coiled coil</keyword>
<evidence type="ECO:0000313" key="7">
    <source>
        <dbReference type="Proteomes" id="UP000238762"/>
    </source>
</evidence>